<proteinExistence type="predicted"/>
<dbReference type="EMBL" id="JBHTIK010000001">
    <property type="protein sequence ID" value="MFD0847018.1"/>
    <property type="molecule type" value="Genomic_DNA"/>
</dbReference>
<protein>
    <recommendedName>
        <fullName evidence="4">DUF4412 domain-containing protein</fullName>
    </recommendedName>
</protein>
<evidence type="ECO:0000256" key="1">
    <source>
        <dbReference type="SAM" id="SignalP"/>
    </source>
</evidence>
<comment type="caution">
    <text evidence="2">The sequence shown here is derived from an EMBL/GenBank/DDBJ whole genome shotgun (WGS) entry which is preliminary data.</text>
</comment>
<evidence type="ECO:0000313" key="2">
    <source>
        <dbReference type="EMBL" id="MFD0847018.1"/>
    </source>
</evidence>
<sequence>MIRAAALVAAMLFSSAALADQTVVYKGEDGKNLTLEIADSGAVHVGGPTPGQTAVILNGELYLVDTTRPEARVMRIADFAAVVDEAIGPIFKGLFETAAKADTKPKTPLAIEAAGTASVAGFTGDRYRVKGLDDQKPDEAVEWIATRDPALAPAGKAMQQFIEATMVLAAPFLGEAAPAMIGEMRQAFALGTPLKAGGKFELVSVKDGAIDPARFKLPAAPISRADLLKEMKAGAPPSN</sequence>
<accession>A0ABW3BY50</accession>
<evidence type="ECO:0000313" key="3">
    <source>
        <dbReference type="Proteomes" id="UP001597124"/>
    </source>
</evidence>
<reference evidence="3" key="1">
    <citation type="journal article" date="2019" name="Int. J. Syst. Evol. Microbiol.">
        <title>The Global Catalogue of Microorganisms (GCM) 10K type strain sequencing project: providing services to taxonomists for standard genome sequencing and annotation.</title>
        <authorList>
            <consortium name="The Broad Institute Genomics Platform"/>
            <consortium name="The Broad Institute Genome Sequencing Center for Infectious Disease"/>
            <person name="Wu L."/>
            <person name="Ma J."/>
        </authorList>
    </citation>
    <scope>NUCLEOTIDE SEQUENCE [LARGE SCALE GENOMIC DNA]</scope>
    <source>
        <strain evidence="3">CCUG 52537</strain>
    </source>
</reference>
<name>A0ABW3BY50_SPHXN</name>
<organism evidence="2 3">
    <name type="scientific">Sphingosinicella xenopeptidilytica</name>
    <dbReference type="NCBI Taxonomy" id="364098"/>
    <lineage>
        <taxon>Bacteria</taxon>
        <taxon>Pseudomonadati</taxon>
        <taxon>Pseudomonadota</taxon>
        <taxon>Alphaproteobacteria</taxon>
        <taxon>Sphingomonadales</taxon>
        <taxon>Sphingosinicellaceae</taxon>
        <taxon>Sphingosinicella</taxon>
    </lineage>
</organism>
<dbReference type="Proteomes" id="UP001597124">
    <property type="component" value="Unassembled WGS sequence"/>
</dbReference>
<gene>
    <name evidence="2" type="ORF">ACFQ00_01650</name>
</gene>
<feature type="chain" id="PRO_5046007726" description="DUF4412 domain-containing protein" evidence="1">
    <location>
        <begin position="20"/>
        <end position="239"/>
    </location>
</feature>
<evidence type="ECO:0008006" key="4">
    <source>
        <dbReference type="Google" id="ProtNLM"/>
    </source>
</evidence>
<keyword evidence="3" id="KW-1185">Reference proteome</keyword>
<keyword evidence="1" id="KW-0732">Signal</keyword>
<dbReference type="RefSeq" id="WP_381485226.1">
    <property type="nucleotide sequence ID" value="NZ_JBHTIK010000001.1"/>
</dbReference>
<feature type="signal peptide" evidence="1">
    <location>
        <begin position="1"/>
        <end position="19"/>
    </location>
</feature>